<evidence type="ECO:0000313" key="1">
    <source>
        <dbReference type="EMBL" id="MDX8541832.1"/>
    </source>
</evidence>
<evidence type="ECO:0000313" key="2">
    <source>
        <dbReference type="Proteomes" id="UP001276564"/>
    </source>
</evidence>
<dbReference type="Proteomes" id="UP001276564">
    <property type="component" value="Unassembled WGS sequence"/>
</dbReference>
<dbReference type="RefSeq" id="WP_320322083.1">
    <property type="nucleotide sequence ID" value="NZ_JAVIIP010000028.1"/>
</dbReference>
<dbReference type="EMBL" id="JAVIIP010000028">
    <property type="protein sequence ID" value="MDX8541832.1"/>
    <property type="molecule type" value="Genomic_DNA"/>
</dbReference>
<proteinExistence type="predicted"/>
<name>A0ABU5AXD1_9HYPH</name>
<comment type="caution">
    <text evidence="1">The sequence shown here is derived from an EMBL/GenBank/DDBJ whole genome shotgun (WGS) entry which is preliminary data.</text>
</comment>
<protein>
    <submittedName>
        <fullName evidence="1">Uncharacterized protein</fullName>
    </submittedName>
</protein>
<organism evidence="1 2">
    <name type="scientific">Mesorhizobium abyssinicae</name>
    <dbReference type="NCBI Taxonomy" id="1209958"/>
    <lineage>
        <taxon>Bacteria</taxon>
        <taxon>Pseudomonadati</taxon>
        <taxon>Pseudomonadota</taxon>
        <taxon>Alphaproteobacteria</taxon>
        <taxon>Hyphomicrobiales</taxon>
        <taxon>Phyllobacteriaceae</taxon>
        <taxon>Mesorhizobium</taxon>
    </lineage>
</organism>
<sequence length="106" mass="11645">MNARNSETDRQRNAAALGIWENEGGAPGRDFTNRQYGRRVEADRSWTVYHVFSGIPAHEDGVAMTGLSRSDATRSMLSLNLRNAECRKAPIAAPPIVPHERAAGQL</sequence>
<reference evidence="1 2" key="1">
    <citation type="submission" date="2023-08" db="EMBL/GenBank/DDBJ databases">
        <title>Implementing the SeqCode for naming new Mesorhizobium species isolated from Vachellia karroo root nodules.</title>
        <authorList>
            <person name="Van Lill M."/>
        </authorList>
    </citation>
    <scope>NUCLEOTIDE SEQUENCE [LARGE SCALE GENOMIC DNA]</scope>
    <source>
        <strain evidence="1 2">VK4B</strain>
    </source>
</reference>
<accession>A0ABU5AXD1</accession>
<keyword evidence="2" id="KW-1185">Reference proteome</keyword>
<gene>
    <name evidence="1" type="ORF">RFM23_29925</name>
</gene>